<dbReference type="SUPFAM" id="SSF48726">
    <property type="entry name" value="Immunoglobulin"/>
    <property type="match status" value="3"/>
</dbReference>
<name>A0A821AW02_9BILA</name>
<dbReference type="GO" id="GO:0008519">
    <property type="term" value="F:ammonium channel activity"/>
    <property type="evidence" value="ECO:0007669"/>
    <property type="project" value="InterPro"/>
</dbReference>
<dbReference type="InterPro" id="IPR013783">
    <property type="entry name" value="Ig-like_fold"/>
</dbReference>
<keyword evidence="3" id="KW-0732">Signal</keyword>
<feature type="domain" description="Ig-like" evidence="10">
    <location>
        <begin position="356"/>
        <end position="437"/>
    </location>
</feature>
<dbReference type="Pfam" id="PF08204">
    <property type="entry name" value="V-set_CD47"/>
    <property type="match status" value="1"/>
</dbReference>
<dbReference type="PANTHER" id="PTHR12231">
    <property type="entry name" value="CTX-RELATED TYPE I TRANSMEMBRANE PROTEIN"/>
    <property type="match status" value="1"/>
</dbReference>
<dbReference type="EMBL" id="CAJOBP010001064">
    <property type="protein sequence ID" value="CAF4250213.1"/>
    <property type="molecule type" value="Genomic_DNA"/>
</dbReference>
<evidence type="ECO:0000313" key="12">
    <source>
        <dbReference type="EMBL" id="CAF4583822.1"/>
    </source>
</evidence>
<dbReference type="InterPro" id="IPR002229">
    <property type="entry name" value="RhesusRHD"/>
</dbReference>
<dbReference type="InterPro" id="IPR024041">
    <property type="entry name" value="NH4_transpt_AmtB-like_dom"/>
</dbReference>
<comment type="subcellular location">
    <subcellularLocation>
        <location evidence="1">Membrane</location>
        <topology evidence="1">Multi-pass membrane protein</topology>
    </subcellularLocation>
</comment>
<evidence type="ECO:0000259" key="10">
    <source>
        <dbReference type="PROSITE" id="PS50835"/>
    </source>
</evidence>
<dbReference type="EMBL" id="CAJOBS010001316">
    <property type="protein sequence ID" value="CAF4716994.1"/>
    <property type="molecule type" value="Genomic_DNA"/>
</dbReference>
<feature type="transmembrane region" description="Helical" evidence="9">
    <location>
        <begin position="479"/>
        <end position="499"/>
    </location>
</feature>
<keyword evidence="5 9" id="KW-1133">Transmembrane helix</keyword>
<dbReference type="InterPro" id="IPR036179">
    <property type="entry name" value="Ig-like_dom_sf"/>
</dbReference>
<proteinExistence type="predicted"/>
<evidence type="ECO:0000256" key="8">
    <source>
        <dbReference type="ARBA" id="ARBA00023319"/>
    </source>
</evidence>
<feature type="domain" description="Ig-like" evidence="10">
    <location>
        <begin position="145"/>
        <end position="245"/>
    </location>
</feature>
<accession>A0A821AW02</accession>
<dbReference type="InterPro" id="IPR013270">
    <property type="entry name" value="CD47_Vset"/>
</dbReference>
<evidence type="ECO:0000313" key="15">
    <source>
        <dbReference type="Proteomes" id="UP000663873"/>
    </source>
</evidence>
<feature type="domain" description="Ig-like" evidence="10">
    <location>
        <begin position="258"/>
        <end position="355"/>
    </location>
</feature>
<dbReference type="InterPro" id="IPR003598">
    <property type="entry name" value="Ig_sub2"/>
</dbReference>
<dbReference type="EMBL" id="CAJOBR010001160">
    <property type="protein sequence ID" value="CAF4583822.1"/>
    <property type="molecule type" value="Genomic_DNA"/>
</dbReference>
<dbReference type="Pfam" id="PF13927">
    <property type="entry name" value="Ig_3"/>
    <property type="match status" value="1"/>
</dbReference>
<dbReference type="InterPro" id="IPR029020">
    <property type="entry name" value="Ammonium/urea_transptr"/>
</dbReference>
<evidence type="ECO:0000256" key="2">
    <source>
        <dbReference type="ARBA" id="ARBA00022692"/>
    </source>
</evidence>
<evidence type="ECO:0000256" key="1">
    <source>
        <dbReference type="ARBA" id="ARBA00004141"/>
    </source>
</evidence>
<evidence type="ECO:0000313" key="13">
    <source>
        <dbReference type="EMBL" id="CAF4716994.1"/>
    </source>
</evidence>
<dbReference type="PROSITE" id="PS50835">
    <property type="entry name" value="IG_LIKE"/>
    <property type="match status" value="3"/>
</dbReference>
<keyword evidence="6 9" id="KW-0472">Membrane</keyword>
<dbReference type="Proteomes" id="UP000663848">
    <property type="component" value="Unassembled WGS sequence"/>
</dbReference>
<dbReference type="SMART" id="SM00408">
    <property type="entry name" value="IGc2"/>
    <property type="match status" value="3"/>
</dbReference>
<dbReference type="InterPro" id="IPR051170">
    <property type="entry name" value="Neural/epithelial_adhesion"/>
</dbReference>
<sequence length="502" mass="56274">MIIGTLAGMISVLGFHFLLPKLKQYRLHDTCAVNNLHGIPGLVAGVTGIIVASIGNRSGSLTSLTDACCGGGKSRNNSTQSAYQATARGLTLGMAVVGGLITGWHLPEEDIKDNSNMFGADIGRTALEQKTFHRLRMIFGLLLSSSIILSDDYSENLSVNTGETATFICDLPEKYSNKKADFYGPTGRLLVAKTDEDITSGDRTRFILEHTYAWTWSLILSDVSDDDAGEYTCRISSSSDHQTLTIIKRFNLTVLTPPKIIDIIIESNNNEILKENEQIILKCLARGIPQPKIIWQLPGKTFQLNKRNDGNIIAYENKLLIKNLSRTTPVDYQCIADNGIPPRDTRTKRLFPSISPEMTIQSSIQSSHIILNCTITARPLNSAKWKRNRFEINTIKRKQINDYTVELILLLDINTNIFGMYECEAENQFKVSKAFINIDESILFNRTTTLLPKYHRTSSSSSSYAQIELLLNQTSICTYNFYFILLINIILVNYSHGFYNRR</sequence>
<evidence type="ECO:0000256" key="3">
    <source>
        <dbReference type="ARBA" id="ARBA00022729"/>
    </source>
</evidence>
<keyword evidence="2 9" id="KW-0812">Transmembrane</keyword>
<protein>
    <recommendedName>
        <fullName evidence="10">Ig-like domain-containing protein</fullName>
    </recommendedName>
</protein>
<dbReference type="Proteomes" id="UP000663873">
    <property type="component" value="Unassembled WGS sequence"/>
</dbReference>
<dbReference type="PRINTS" id="PR00342">
    <property type="entry name" value="RHESUSRHD"/>
</dbReference>
<evidence type="ECO:0000256" key="9">
    <source>
        <dbReference type="SAM" id="Phobius"/>
    </source>
</evidence>
<keyword evidence="8" id="KW-0393">Immunoglobulin domain</keyword>
<comment type="caution">
    <text evidence="12">The sequence shown here is derived from an EMBL/GenBank/DDBJ whole genome shotgun (WGS) entry which is preliminary data.</text>
</comment>
<dbReference type="Pfam" id="PF00909">
    <property type="entry name" value="Ammonium_transp"/>
    <property type="match status" value="1"/>
</dbReference>
<keyword evidence="15" id="KW-1185">Reference proteome</keyword>
<dbReference type="Gene3D" id="2.60.40.10">
    <property type="entry name" value="Immunoglobulins"/>
    <property type="match status" value="3"/>
</dbReference>
<dbReference type="InterPro" id="IPR007110">
    <property type="entry name" value="Ig-like_dom"/>
</dbReference>
<evidence type="ECO:0000256" key="7">
    <source>
        <dbReference type="ARBA" id="ARBA00023157"/>
    </source>
</evidence>
<dbReference type="PANTHER" id="PTHR12231:SF253">
    <property type="entry name" value="DPR-INTERACTING PROTEIN ETA, ISOFORM B-RELATED"/>
    <property type="match status" value="1"/>
</dbReference>
<evidence type="ECO:0000313" key="14">
    <source>
        <dbReference type="Proteomes" id="UP000663848"/>
    </source>
</evidence>
<keyword evidence="7" id="KW-1015">Disulfide bond</keyword>
<dbReference type="Gene3D" id="1.10.3430.10">
    <property type="entry name" value="Ammonium transporter AmtB like domains"/>
    <property type="match status" value="1"/>
</dbReference>
<evidence type="ECO:0000313" key="11">
    <source>
        <dbReference type="EMBL" id="CAF4250213.1"/>
    </source>
</evidence>
<dbReference type="SMART" id="SM00409">
    <property type="entry name" value="IG"/>
    <property type="match status" value="2"/>
</dbReference>
<keyword evidence="4" id="KW-0677">Repeat</keyword>
<dbReference type="InterPro" id="IPR003599">
    <property type="entry name" value="Ig_sub"/>
</dbReference>
<dbReference type="GO" id="GO:0043005">
    <property type="term" value="C:neuron projection"/>
    <property type="evidence" value="ECO:0007669"/>
    <property type="project" value="TreeGrafter"/>
</dbReference>
<dbReference type="SUPFAM" id="SSF111352">
    <property type="entry name" value="Ammonium transporter"/>
    <property type="match status" value="1"/>
</dbReference>
<evidence type="ECO:0000256" key="5">
    <source>
        <dbReference type="ARBA" id="ARBA00022989"/>
    </source>
</evidence>
<gene>
    <name evidence="12" type="ORF">QYT958_LOCUS10444</name>
    <name evidence="13" type="ORF">TOA249_LOCUS18024</name>
    <name evidence="11" type="ORF">UJA718_LOCUS9497</name>
</gene>
<organism evidence="12 14">
    <name type="scientific">Rotaria socialis</name>
    <dbReference type="NCBI Taxonomy" id="392032"/>
    <lineage>
        <taxon>Eukaryota</taxon>
        <taxon>Metazoa</taxon>
        <taxon>Spiralia</taxon>
        <taxon>Gnathifera</taxon>
        <taxon>Rotifera</taxon>
        <taxon>Eurotatoria</taxon>
        <taxon>Bdelloidea</taxon>
        <taxon>Philodinida</taxon>
        <taxon>Philodinidae</taxon>
        <taxon>Rotaria</taxon>
    </lineage>
</organism>
<reference evidence="12" key="1">
    <citation type="submission" date="2021-02" db="EMBL/GenBank/DDBJ databases">
        <authorList>
            <person name="Nowell W R."/>
        </authorList>
    </citation>
    <scope>NUCLEOTIDE SEQUENCE</scope>
</reference>
<dbReference type="Proteomes" id="UP000663838">
    <property type="component" value="Unassembled WGS sequence"/>
</dbReference>
<dbReference type="GO" id="GO:0005886">
    <property type="term" value="C:plasma membrane"/>
    <property type="evidence" value="ECO:0007669"/>
    <property type="project" value="InterPro"/>
</dbReference>
<evidence type="ECO:0000256" key="4">
    <source>
        <dbReference type="ARBA" id="ARBA00022737"/>
    </source>
</evidence>
<evidence type="ECO:0000256" key="6">
    <source>
        <dbReference type="ARBA" id="ARBA00023136"/>
    </source>
</evidence>
<dbReference type="AlphaFoldDB" id="A0A821AW02"/>